<dbReference type="EMBL" id="OX459120">
    <property type="protein sequence ID" value="CAI9098834.1"/>
    <property type="molecule type" value="Genomic_DNA"/>
</dbReference>
<keyword evidence="2" id="KW-1185">Reference proteome</keyword>
<reference evidence="1" key="1">
    <citation type="submission" date="2023-03" db="EMBL/GenBank/DDBJ databases">
        <authorList>
            <person name="Julca I."/>
        </authorList>
    </citation>
    <scope>NUCLEOTIDE SEQUENCE</scope>
</reference>
<sequence length="139" mass="15476">MVVAFDLGSEEFREIASLPGHEWYRYEFQRLCYLNGRISCISSYTSVGRLVGELRVKEDYGVESSWTKLASIDINGLSGLNFRPLAFSEKSGKMLLQIGWKKLAVYDVETKSIKDVSINDERTCVTSCACVGGLVSPCS</sequence>
<accession>A0AAV1CT90</accession>
<dbReference type="AlphaFoldDB" id="A0AAV1CT90"/>
<evidence type="ECO:0000313" key="2">
    <source>
        <dbReference type="Proteomes" id="UP001161247"/>
    </source>
</evidence>
<gene>
    <name evidence="1" type="ORF">OLC1_LOCUS8955</name>
</gene>
<organism evidence="1 2">
    <name type="scientific">Oldenlandia corymbosa var. corymbosa</name>
    <dbReference type="NCBI Taxonomy" id="529605"/>
    <lineage>
        <taxon>Eukaryota</taxon>
        <taxon>Viridiplantae</taxon>
        <taxon>Streptophyta</taxon>
        <taxon>Embryophyta</taxon>
        <taxon>Tracheophyta</taxon>
        <taxon>Spermatophyta</taxon>
        <taxon>Magnoliopsida</taxon>
        <taxon>eudicotyledons</taxon>
        <taxon>Gunneridae</taxon>
        <taxon>Pentapetalae</taxon>
        <taxon>asterids</taxon>
        <taxon>lamiids</taxon>
        <taxon>Gentianales</taxon>
        <taxon>Rubiaceae</taxon>
        <taxon>Rubioideae</taxon>
        <taxon>Spermacoceae</taxon>
        <taxon>Hedyotis-Oldenlandia complex</taxon>
        <taxon>Oldenlandia</taxon>
    </lineage>
</organism>
<name>A0AAV1CT90_OLDCO</name>
<protein>
    <submittedName>
        <fullName evidence="1">OLC1v1035554C1</fullName>
    </submittedName>
</protein>
<dbReference type="Proteomes" id="UP001161247">
    <property type="component" value="Chromosome 3"/>
</dbReference>
<proteinExistence type="predicted"/>
<evidence type="ECO:0000313" key="1">
    <source>
        <dbReference type="EMBL" id="CAI9098834.1"/>
    </source>
</evidence>